<feature type="transmembrane region" description="Helical" evidence="6">
    <location>
        <begin position="471"/>
        <end position="488"/>
    </location>
</feature>
<feature type="transmembrane region" description="Helical" evidence="6">
    <location>
        <begin position="88"/>
        <end position="109"/>
    </location>
</feature>
<feature type="transmembrane region" description="Helical" evidence="6">
    <location>
        <begin position="60"/>
        <end position="82"/>
    </location>
</feature>
<reference evidence="7 8" key="1">
    <citation type="submission" date="2018-05" db="EMBL/GenBank/DDBJ databases">
        <title>Abyssibacter profundi OUC007T gen. nov., sp. nov, a marine bacterium isolated from seawater of the Mariana Trench.</title>
        <authorList>
            <person name="Zhou S."/>
        </authorList>
    </citation>
    <scope>NUCLEOTIDE SEQUENCE [LARGE SCALE GENOMIC DNA]</scope>
    <source>
        <strain evidence="7 8">OUC007</strain>
    </source>
</reference>
<organism evidence="7 8">
    <name type="scientific">Abyssibacter profundi</name>
    <dbReference type="NCBI Taxonomy" id="2182787"/>
    <lineage>
        <taxon>Bacteria</taxon>
        <taxon>Pseudomonadati</taxon>
        <taxon>Pseudomonadota</taxon>
        <taxon>Gammaproteobacteria</taxon>
        <taxon>Chromatiales</taxon>
        <taxon>Oceanococcaceae</taxon>
        <taxon>Abyssibacter</taxon>
    </lineage>
</organism>
<gene>
    <name evidence="7" type="ORF">DEH80_13670</name>
</gene>
<feature type="transmembrane region" description="Helical" evidence="6">
    <location>
        <begin position="540"/>
        <end position="563"/>
    </location>
</feature>
<dbReference type="InterPro" id="IPR045035">
    <property type="entry name" value="YSL-like"/>
</dbReference>
<dbReference type="GO" id="GO:0035673">
    <property type="term" value="F:oligopeptide transmembrane transporter activity"/>
    <property type="evidence" value="ECO:0007669"/>
    <property type="project" value="InterPro"/>
</dbReference>
<dbReference type="Pfam" id="PF03169">
    <property type="entry name" value="OPT"/>
    <property type="match status" value="1"/>
</dbReference>
<feature type="transmembrane region" description="Helical" evidence="6">
    <location>
        <begin position="509"/>
        <end position="534"/>
    </location>
</feature>
<evidence type="ECO:0000256" key="2">
    <source>
        <dbReference type="ARBA" id="ARBA00022448"/>
    </source>
</evidence>
<dbReference type="AlphaFoldDB" id="A0A383XRM6"/>
<dbReference type="EMBL" id="QEQK01000012">
    <property type="protein sequence ID" value="PWN55280.1"/>
    <property type="molecule type" value="Genomic_DNA"/>
</dbReference>
<feature type="transmembrane region" description="Helical" evidence="6">
    <location>
        <begin position="324"/>
        <end position="344"/>
    </location>
</feature>
<name>A0A383XRM6_9GAMM</name>
<comment type="subcellular location">
    <subcellularLocation>
        <location evidence="1">Membrane</location>
        <topology evidence="1">Multi-pass membrane protein</topology>
    </subcellularLocation>
</comment>
<evidence type="ECO:0000256" key="1">
    <source>
        <dbReference type="ARBA" id="ARBA00004141"/>
    </source>
</evidence>
<feature type="transmembrane region" description="Helical" evidence="6">
    <location>
        <begin position="256"/>
        <end position="278"/>
    </location>
</feature>
<feature type="transmembrane region" description="Helical" evidence="6">
    <location>
        <begin position="216"/>
        <end position="236"/>
    </location>
</feature>
<accession>A0A383XRM6</accession>
<protein>
    <submittedName>
        <fullName evidence="7">Peptide transporter</fullName>
    </submittedName>
</protein>
<evidence type="ECO:0000313" key="8">
    <source>
        <dbReference type="Proteomes" id="UP000251800"/>
    </source>
</evidence>
<sequence length="571" mass="58220">MVLGAILTPCNVYSGLKIGWSFNMSIVAALLSYGFWNLAMAPLGARRWGLLENNINQTTASSAASIISGGLVAPIPALALLTGQTLPLQWLIVWVAVVSLLGVSVAVSMRRQLLVVEQLTFPAGVATAETVQQIYARGAEAAARVRMLVAALMVSGAVKLVETFSGWIRAWPLPFQLSGSGAMAGRTLGGGQLGFALDPSLLLVGFGAIIGLRAGLSLLIGAVLAWAVIAPVLLARQAVVLPAQDAAFWYPALVEWLLWPGVALMVSASLTAFGLAIWSRRRTPNQTAASRSAVDQPISRQAFWLAFAATLLLAVVAQVALFDIAIWVAVLAVLLAYALAVVAARVVGETGIPPIGALGKVSQLSFGVLAPANLTANLMTANVAGGAAGQCADLLNDLKTGHLVGATPRLQVTAQLFGILTGSVVGSLAYLALIPDPKAMLITAEWPAPAVVTWKAVAEVLSGGLSAVPDGALPAMGLAAALGVLLAIMRAMGPAVLSRLAPSAPAAGLAFVIPASNSISLFLGSMAAAVATAIAPAWSARFVIVLAAGLVAGESLVGVLVAFMRLAGAAG</sequence>
<dbReference type="Proteomes" id="UP000251800">
    <property type="component" value="Unassembled WGS sequence"/>
</dbReference>
<proteinExistence type="predicted"/>
<feature type="transmembrane region" description="Helical" evidence="6">
    <location>
        <begin position="147"/>
        <end position="168"/>
    </location>
</feature>
<keyword evidence="5 6" id="KW-0472">Membrane</keyword>
<keyword evidence="8" id="KW-1185">Reference proteome</keyword>
<keyword evidence="4 6" id="KW-1133">Transmembrane helix</keyword>
<feature type="transmembrane region" description="Helical" evidence="6">
    <location>
        <begin position="298"/>
        <end position="318"/>
    </location>
</feature>
<dbReference type="PANTHER" id="PTHR31645:SF0">
    <property type="entry name" value="OLIGOPEPTIDE TRANSPORTER YGL114W-RELATED"/>
    <property type="match status" value="1"/>
</dbReference>
<evidence type="ECO:0000256" key="6">
    <source>
        <dbReference type="SAM" id="Phobius"/>
    </source>
</evidence>
<dbReference type="OrthoDB" id="9809340at2"/>
<feature type="transmembrane region" description="Helical" evidence="6">
    <location>
        <begin position="416"/>
        <end position="434"/>
    </location>
</feature>
<feature type="transmembrane region" description="Helical" evidence="6">
    <location>
        <begin position="20"/>
        <end position="39"/>
    </location>
</feature>
<evidence type="ECO:0000313" key="7">
    <source>
        <dbReference type="EMBL" id="PWN55280.1"/>
    </source>
</evidence>
<dbReference type="PANTHER" id="PTHR31645">
    <property type="entry name" value="OLIGOPEPTIDE TRANSPORTER YGL114W-RELATED"/>
    <property type="match status" value="1"/>
</dbReference>
<evidence type="ECO:0000256" key="5">
    <source>
        <dbReference type="ARBA" id="ARBA00023136"/>
    </source>
</evidence>
<dbReference type="GO" id="GO:0016020">
    <property type="term" value="C:membrane"/>
    <property type="evidence" value="ECO:0007669"/>
    <property type="project" value="UniProtKB-SubCell"/>
</dbReference>
<keyword evidence="3 6" id="KW-0812">Transmembrane</keyword>
<keyword evidence="2" id="KW-0813">Transport</keyword>
<feature type="transmembrane region" description="Helical" evidence="6">
    <location>
        <begin position="188"/>
        <end position="209"/>
    </location>
</feature>
<evidence type="ECO:0000256" key="4">
    <source>
        <dbReference type="ARBA" id="ARBA00022989"/>
    </source>
</evidence>
<dbReference type="InterPro" id="IPR004813">
    <property type="entry name" value="OPT"/>
</dbReference>
<evidence type="ECO:0000256" key="3">
    <source>
        <dbReference type="ARBA" id="ARBA00022692"/>
    </source>
</evidence>
<comment type="caution">
    <text evidence="7">The sequence shown here is derived from an EMBL/GenBank/DDBJ whole genome shotgun (WGS) entry which is preliminary data.</text>
</comment>